<proteinExistence type="inferred from homology"/>
<dbReference type="PANTHER" id="PTHR48022:SF76">
    <property type="entry name" value="MALTOSE PERMEASE, PUTATIVE (AFU_ORTHOLOGUE AFUA_8G07240)-RELATED"/>
    <property type="match status" value="1"/>
</dbReference>
<evidence type="ECO:0000256" key="1">
    <source>
        <dbReference type="ARBA" id="ARBA00004141"/>
    </source>
</evidence>
<dbReference type="Gene3D" id="1.20.1250.20">
    <property type="entry name" value="MFS general substrate transporter like domains"/>
    <property type="match status" value="1"/>
</dbReference>
<dbReference type="SUPFAM" id="SSF103473">
    <property type="entry name" value="MFS general substrate transporter"/>
    <property type="match status" value="1"/>
</dbReference>
<dbReference type="OrthoDB" id="6612291at2759"/>
<dbReference type="InterPro" id="IPR005828">
    <property type="entry name" value="MFS_sugar_transport-like"/>
</dbReference>
<evidence type="ECO:0000256" key="8">
    <source>
        <dbReference type="SAM" id="Phobius"/>
    </source>
</evidence>
<evidence type="ECO:0000256" key="6">
    <source>
        <dbReference type="ARBA" id="ARBA00023136"/>
    </source>
</evidence>
<comment type="similarity">
    <text evidence="2">Belongs to the major facilitator superfamily. Sugar transporter (TC 2.A.1.1) family.</text>
</comment>
<dbReference type="NCBIfam" id="TIGR00879">
    <property type="entry name" value="SP"/>
    <property type="match status" value="1"/>
</dbReference>
<sequence>MAEKHIEQPVAVKFVAPIEEAQHAASGEKSMSLIQAIKLYPKAVGWSVVLSSALIMEGYDLALLGSLYGSPQFNMKYGRQNPKTGKWSVPANWQSALSNGARAGEVIGLLGSGFVSERYGYRKTMITSLIAMIAFIFILFFAPNIKILVVGEVFCGIPWGIFQTITTQYASEVAPVVLRPYLTTFVNMCWVMGQFIAAGVNRGCVQRPDQWAYRIPFAIQWIWPVPIMIGVFLAPESPWWHVRKGNREGARAALLRLTSPEKHPDFNPDEVIAMIEHTNELEKNISEGTSYLDCFRGTDLRRTEIVCCTWIAQTICGTNIMGYFAYFMQKAGLPTVQSFNMSMISLALGLVGTAGSWWLMAHFGRRTIHFSGACVLFVILIIVGSISFAGTQAGYWATGGMLILFVFIYDFTIGPVTYSIVSEMSSTRLKSKTIVLARALYNTSNIVVNVLTNYQLGEANWNWGAKTAFFWAGTCGCVVVWVFFRLPEPRGRTYGELDMLFEQRVRKIKCNGLQPCPSCRSAELPCNFTVTQRRGGNRGARATILNELRGCVIQGGNTNPSSPVESIPTSQGHPTSSYHMIEGNTIERSLSLSSAGTLETGAIDMCITAYLERIYPVVPFLTADILRTEALHSSASLLSRQFIVSFCAYVVTFGKVLDEVSLFSSHTSASDLGTQLLNTALRIQVPERVSTPTRQSVFISFFLYGSYAGLGNYRQGWFYLREATTLFMMQKSGEDGEGWYSRDVYRSHAIRKNRPITLQVTSSSPSLIDAPSRGLQYLASLFRPFDEVFFAVWNGSRQECSKEWLLGLERDVRTALPVPLSVSSEQISNLRVSQLWLQIKLWELFPRFGFLSSESVYECLTFRYPITVARDLSVLAIKLPIGSLQIHGVGMTEKIFDIACALADVLPFVSTATSQLELGPVDFLTSTTSLLAKLPDGEAKFVPLLLAKVNELLPELVKGLCEAVQIQVPPLLEGPMSPDSRFVYEEEVGRGLYADLRRGR</sequence>
<dbReference type="PROSITE" id="PS00217">
    <property type="entry name" value="SUGAR_TRANSPORT_2"/>
    <property type="match status" value="1"/>
</dbReference>
<keyword evidence="7" id="KW-0539">Nucleus</keyword>
<accession>A0A6A6X4P3</accession>
<feature type="transmembrane region" description="Helical" evidence="8">
    <location>
        <begin position="463"/>
        <end position="484"/>
    </location>
</feature>
<feature type="transmembrane region" description="Helical" evidence="8">
    <location>
        <begin position="124"/>
        <end position="141"/>
    </location>
</feature>
<dbReference type="InterPro" id="IPR020846">
    <property type="entry name" value="MFS_dom"/>
</dbReference>
<evidence type="ECO:0000256" key="7">
    <source>
        <dbReference type="ARBA" id="ARBA00023242"/>
    </source>
</evidence>
<keyword evidence="3" id="KW-0813">Transport</keyword>
<protein>
    <recommendedName>
        <fullName evidence="9">Major facilitator superfamily (MFS) profile domain-containing protein</fullName>
    </recommendedName>
</protein>
<feature type="domain" description="Major facilitator superfamily (MFS) profile" evidence="9">
    <location>
        <begin position="46"/>
        <end position="490"/>
    </location>
</feature>
<dbReference type="FunFam" id="1.20.1250.20:FF:000149">
    <property type="entry name" value="MFS transporter, SP family, general alpha glucoside:H+ symporter"/>
    <property type="match status" value="1"/>
</dbReference>
<dbReference type="GO" id="GO:0000981">
    <property type="term" value="F:DNA-binding transcription factor activity, RNA polymerase II-specific"/>
    <property type="evidence" value="ECO:0007669"/>
    <property type="project" value="InterPro"/>
</dbReference>
<dbReference type="CDD" id="cd00067">
    <property type="entry name" value="GAL4"/>
    <property type="match status" value="1"/>
</dbReference>
<dbReference type="EMBL" id="MU002031">
    <property type="protein sequence ID" value="KAF2791208.1"/>
    <property type="molecule type" value="Genomic_DNA"/>
</dbReference>
<evidence type="ECO:0000256" key="2">
    <source>
        <dbReference type="ARBA" id="ARBA00010992"/>
    </source>
</evidence>
<gene>
    <name evidence="10" type="ORF">K505DRAFT_351445</name>
</gene>
<dbReference type="Gene3D" id="4.10.240.10">
    <property type="entry name" value="Zn(2)-C6 fungal-type DNA-binding domain"/>
    <property type="match status" value="1"/>
</dbReference>
<evidence type="ECO:0000256" key="5">
    <source>
        <dbReference type="ARBA" id="ARBA00022989"/>
    </source>
</evidence>
<keyword evidence="4 8" id="KW-0812">Transmembrane</keyword>
<evidence type="ECO:0000313" key="11">
    <source>
        <dbReference type="Proteomes" id="UP000799757"/>
    </source>
</evidence>
<dbReference type="Pfam" id="PF00083">
    <property type="entry name" value="Sugar_tr"/>
    <property type="match status" value="1"/>
</dbReference>
<dbReference type="PROSITE" id="PS50850">
    <property type="entry name" value="MFS"/>
    <property type="match status" value="1"/>
</dbReference>
<dbReference type="InterPro" id="IPR001138">
    <property type="entry name" value="Zn2Cys6_DnaBD"/>
</dbReference>
<feature type="transmembrane region" description="Helical" evidence="8">
    <location>
        <begin position="211"/>
        <end position="234"/>
    </location>
</feature>
<feature type="transmembrane region" description="Helical" evidence="8">
    <location>
        <begin position="433"/>
        <end position="451"/>
    </location>
</feature>
<comment type="subcellular location">
    <subcellularLocation>
        <location evidence="1">Membrane</location>
        <topology evidence="1">Multi-pass membrane protein</topology>
    </subcellularLocation>
</comment>
<dbReference type="InterPro" id="IPR050360">
    <property type="entry name" value="MFS_Sugar_Transporters"/>
</dbReference>
<dbReference type="InterPro" id="IPR036259">
    <property type="entry name" value="MFS_trans_sf"/>
</dbReference>
<dbReference type="InterPro" id="IPR036864">
    <property type="entry name" value="Zn2-C6_fun-type_DNA-bd_sf"/>
</dbReference>
<keyword evidence="5 8" id="KW-1133">Transmembrane helix</keyword>
<evidence type="ECO:0000256" key="4">
    <source>
        <dbReference type="ARBA" id="ARBA00022692"/>
    </source>
</evidence>
<feature type="transmembrane region" description="Helical" evidence="8">
    <location>
        <begin position="339"/>
        <end position="360"/>
    </location>
</feature>
<dbReference type="InterPro" id="IPR005829">
    <property type="entry name" value="Sugar_transporter_CS"/>
</dbReference>
<evidence type="ECO:0000313" key="10">
    <source>
        <dbReference type="EMBL" id="KAF2791208.1"/>
    </source>
</evidence>
<feature type="transmembrane region" description="Helical" evidence="8">
    <location>
        <begin position="367"/>
        <end position="389"/>
    </location>
</feature>
<name>A0A6A6X4P3_9PLEO</name>
<keyword evidence="11" id="KW-1185">Reference proteome</keyword>
<dbReference type="InterPro" id="IPR003663">
    <property type="entry name" value="Sugar/inositol_transpt"/>
</dbReference>
<evidence type="ECO:0000256" key="3">
    <source>
        <dbReference type="ARBA" id="ARBA00022448"/>
    </source>
</evidence>
<dbReference type="PANTHER" id="PTHR48022">
    <property type="entry name" value="PLASTIDIC GLUCOSE TRANSPORTER 4"/>
    <property type="match status" value="1"/>
</dbReference>
<dbReference type="GO" id="GO:0016020">
    <property type="term" value="C:membrane"/>
    <property type="evidence" value="ECO:0007669"/>
    <property type="project" value="UniProtKB-SubCell"/>
</dbReference>
<dbReference type="GO" id="GO:0008270">
    <property type="term" value="F:zinc ion binding"/>
    <property type="evidence" value="ECO:0007669"/>
    <property type="project" value="InterPro"/>
</dbReference>
<evidence type="ECO:0000259" key="9">
    <source>
        <dbReference type="PROSITE" id="PS50850"/>
    </source>
</evidence>
<organism evidence="10 11">
    <name type="scientific">Melanomma pulvis-pyrius CBS 109.77</name>
    <dbReference type="NCBI Taxonomy" id="1314802"/>
    <lineage>
        <taxon>Eukaryota</taxon>
        <taxon>Fungi</taxon>
        <taxon>Dikarya</taxon>
        <taxon>Ascomycota</taxon>
        <taxon>Pezizomycotina</taxon>
        <taxon>Dothideomycetes</taxon>
        <taxon>Pleosporomycetidae</taxon>
        <taxon>Pleosporales</taxon>
        <taxon>Melanommataceae</taxon>
        <taxon>Melanomma</taxon>
    </lineage>
</organism>
<dbReference type="AlphaFoldDB" id="A0A6A6X4P3"/>
<feature type="transmembrane region" description="Helical" evidence="8">
    <location>
        <begin position="305"/>
        <end position="327"/>
    </location>
</feature>
<feature type="transmembrane region" description="Helical" evidence="8">
    <location>
        <begin position="395"/>
        <end position="421"/>
    </location>
</feature>
<keyword evidence="6 8" id="KW-0472">Membrane</keyword>
<dbReference type="Pfam" id="PF00172">
    <property type="entry name" value="Zn_clus"/>
    <property type="match status" value="1"/>
</dbReference>
<dbReference type="Proteomes" id="UP000799757">
    <property type="component" value="Unassembled WGS sequence"/>
</dbReference>
<dbReference type="GO" id="GO:0005351">
    <property type="term" value="F:carbohydrate:proton symporter activity"/>
    <property type="evidence" value="ECO:0007669"/>
    <property type="project" value="TreeGrafter"/>
</dbReference>
<reference evidence="10" key="1">
    <citation type="journal article" date="2020" name="Stud. Mycol.">
        <title>101 Dothideomycetes genomes: a test case for predicting lifestyles and emergence of pathogens.</title>
        <authorList>
            <person name="Haridas S."/>
            <person name="Albert R."/>
            <person name="Binder M."/>
            <person name="Bloem J."/>
            <person name="Labutti K."/>
            <person name="Salamov A."/>
            <person name="Andreopoulos B."/>
            <person name="Baker S."/>
            <person name="Barry K."/>
            <person name="Bills G."/>
            <person name="Bluhm B."/>
            <person name="Cannon C."/>
            <person name="Castanera R."/>
            <person name="Culley D."/>
            <person name="Daum C."/>
            <person name="Ezra D."/>
            <person name="Gonzalez J."/>
            <person name="Henrissat B."/>
            <person name="Kuo A."/>
            <person name="Liang C."/>
            <person name="Lipzen A."/>
            <person name="Lutzoni F."/>
            <person name="Magnuson J."/>
            <person name="Mondo S."/>
            <person name="Nolan M."/>
            <person name="Ohm R."/>
            <person name="Pangilinan J."/>
            <person name="Park H.-J."/>
            <person name="Ramirez L."/>
            <person name="Alfaro M."/>
            <person name="Sun H."/>
            <person name="Tritt A."/>
            <person name="Yoshinaga Y."/>
            <person name="Zwiers L.-H."/>
            <person name="Turgeon B."/>
            <person name="Goodwin S."/>
            <person name="Spatafora J."/>
            <person name="Crous P."/>
            <person name="Grigoriev I."/>
        </authorList>
    </citation>
    <scope>NUCLEOTIDE SEQUENCE</scope>
    <source>
        <strain evidence="10">CBS 109.77</strain>
    </source>
</reference>